<accession>A0ABX2K4Y9</accession>
<comment type="caution">
    <text evidence="1">The sequence shown here is derived from an EMBL/GenBank/DDBJ whole genome shotgun (WGS) entry which is preliminary data.</text>
</comment>
<sequence length="122" mass="13329">MSQRVTRTEVIKNALVGQVVGSPTDLNGGRISDELAASLTERIEDELFGYASTAELLLEARTIRTVEELDRLPVGVVVRSAEGSIACRFDATRGVVFGDERPFPWVRLALTARVLWTPDEAG</sequence>
<evidence type="ECO:0000313" key="2">
    <source>
        <dbReference type="Proteomes" id="UP000708347"/>
    </source>
</evidence>
<organism evidence="1 2">
    <name type="scientific">Mycolicibacterium sphagni</name>
    <dbReference type="NCBI Taxonomy" id="1786"/>
    <lineage>
        <taxon>Bacteria</taxon>
        <taxon>Bacillati</taxon>
        <taxon>Actinomycetota</taxon>
        <taxon>Actinomycetes</taxon>
        <taxon>Mycobacteriales</taxon>
        <taxon>Mycobacteriaceae</taxon>
        <taxon>Mycolicibacterium</taxon>
    </lineage>
</organism>
<evidence type="ECO:0000313" key="1">
    <source>
        <dbReference type="EMBL" id="NTY62116.1"/>
    </source>
</evidence>
<proteinExistence type="predicted"/>
<keyword evidence="2" id="KW-1185">Reference proteome</keyword>
<name>A0ABX2K4Y9_9MYCO</name>
<gene>
    <name evidence="1" type="ORF">FEG63_21455</name>
</gene>
<dbReference type="RefSeq" id="WP_174399846.1">
    <property type="nucleotide sequence ID" value="NZ_VBSB01000014.1"/>
</dbReference>
<dbReference type="Proteomes" id="UP000708347">
    <property type="component" value="Unassembled WGS sequence"/>
</dbReference>
<dbReference type="EMBL" id="VBSB01000014">
    <property type="protein sequence ID" value="NTY62116.1"/>
    <property type="molecule type" value="Genomic_DNA"/>
</dbReference>
<protein>
    <submittedName>
        <fullName evidence="1">Uncharacterized protein</fullName>
    </submittedName>
</protein>
<reference evidence="1 2" key="1">
    <citation type="submission" date="2019-05" db="EMBL/GenBank/DDBJ databases">
        <title>Mycolicibacterium sphagni ENV482 genome assembly.</title>
        <authorList>
            <person name="Chen W."/>
            <person name="Faulkner N.W."/>
            <person name="Hyman M.R."/>
        </authorList>
    </citation>
    <scope>NUCLEOTIDE SEQUENCE [LARGE SCALE GENOMIC DNA]</scope>
    <source>
        <strain evidence="1 2">ENV482</strain>
    </source>
</reference>